<organism evidence="3 4">
    <name type="scientific">Salvia divinorum</name>
    <name type="common">Maria pastora</name>
    <name type="synonym">Diviner's sage</name>
    <dbReference type="NCBI Taxonomy" id="28513"/>
    <lineage>
        <taxon>Eukaryota</taxon>
        <taxon>Viridiplantae</taxon>
        <taxon>Streptophyta</taxon>
        <taxon>Embryophyta</taxon>
        <taxon>Tracheophyta</taxon>
        <taxon>Spermatophyta</taxon>
        <taxon>Magnoliopsida</taxon>
        <taxon>eudicotyledons</taxon>
        <taxon>Gunneridae</taxon>
        <taxon>Pentapetalae</taxon>
        <taxon>asterids</taxon>
        <taxon>lamiids</taxon>
        <taxon>Lamiales</taxon>
        <taxon>Lamiaceae</taxon>
        <taxon>Nepetoideae</taxon>
        <taxon>Mentheae</taxon>
        <taxon>Salviinae</taxon>
        <taxon>Salvia</taxon>
        <taxon>Salvia subgen. Calosphace</taxon>
    </lineage>
</organism>
<gene>
    <name evidence="3" type="ORF">AAHA92_07370</name>
</gene>
<keyword evidence="2" id="KW-1133">Transmembrane helix</keyword>
<reference evidence="3 4" key="1">
    <citation type="submission" date="2024-06" db="EMBL/GenBank/DDBJ databases">
        <title>A chromosome level genome sequence of Diviner's sage (Salvia divinorum).</title>
        <authorList>
            <person name="Ford S.A."/>
            <person name="Ro D.-K."/>
            <person name="Ness R.W."/>
            <person name="Phillips M.A."/>
        </authorList>
    </citation>
    <scope>NUCLEOTIDE SEQUENCE [LARGE SCALE GENOMIC DNA]</scope>
    <source>
        <strain evidence="3">SAF-2024a</strain>
        <tissue evidence="3">Leaf</tissue>
    </source>
</reference>
<protein>
    <recommendedName>
        <fullName evidence="5">CASP-like protein</fullName>
    </recommendedName>
</protein>
<feature type="region of interest" description="Disordered" evidence="1">
    <location>
        <begin position="1"/>
        <end position="20"/>
    </location>
</feature>
<sequence>METEREARRKKIKSREMDRMALITGRIQNLDTTISKSSSVSDIRTDDLPKHSRCSSEPAPGLLILDRPHGGDDDEDVPSTDNDEDSPKENASAFRRRNIPSSVLVATSDSDDEKHPRKPLEYHLSSITPKDINNSIVSSEKTRVICSFVIAVLVVLSHADTAQRVVKSKSLIAYRPLYALMLSDLLIVAATLALLSQWRESEEEVKLEKDVNWDGAVKVLEWGIILHQTVRAIFIDCSLYAAIVICGLALVR</sequence>
<name>A0ABD1I8Q3_SALDI</name>
<feature type="compositionally biased region" description="Acidic residues" evidence="1">
    <location>
        <begin position="72"/>
        <end position="86"/>
    </location>
</feature>
<keyword evidence="4" id="KW-1185">Reference proteome</keyword>
<keyword evidence="2" id="KW-0812">Transmembrane</keyword>
<dbReference type="AlphaFoldDB" id="A0ABD1I8Q3"/>
<evidence type="ECO:0000313" key="4">
    <source>
        <dbReference type="Proteomes" id="UP001567538"/>
    </source>
</evidence>
<dbReference type="EMBL" id="JBEAFC010000003">
    <property type="protein sequence ID" value="KAL1565110.1"/>
    <property type="molecule type" value="Genomic_DNA"/>
</dbReference>
<keyword evidence="2" id="KW-0472">Membrane</keyword>
<evidence type="ECO:0008006" key="5">
    <source>
        <dbReference type="Google" id="ProtNLM"/>
    </source>
</evidence>
<feature type="transmembrane region" description="Helical" evidence="2">
    <location>
        <begin position="232"/>
        <end position="251"/>
    </location>
</feature>
<proteinExistence type="predicted"/>
<feature type="region of interest" description="Disordered" evidence="1">
    <location>
        <begin position="29"/>
        <end position="94"/>
    </location>
</feature>
<dbReference type="Proteomes" id="UP001567538">
    <property type="component" value="Unassembled WGS sequence"/>
</dbReference>
<feature type="transmembrane region" description="Helical" evidence="2">
    <location>
        <begin position="177"/>
        <end position="198"/>
    </location>
</feature>
<dbReference type="PANTHER" id="PTHR35469:SF5">
    <property type="entry name" value="TRANSMEMBRANE PROTEIN"/>
    <property type="match status" value="1"/>
</dbReference>
<comment type="caution">
    <text evidence="3">The sequence shown here is derived from an EMBL/GenBank/DDBJ whole genome shotgun (WGS) entry which is preliminary data.</text>
</comment>
<evidence type="ECO:0000256" key="2">
    <source>
        <dbReference type="SAM" id="Phobius"/>
    </source>
</evidence>
<dbReference type="PANTHER" id="PTHR35469">
    <property type="entry name" value="TRANSMEMBRANE PROTEIN"/>
    <property type="match status" value="1"/>
</dbReference>
<accession>A0ABD1I8Q3</accession>
<evidence type="ECO:0000313" key="3">
    <source>
        <dbReference type="EMBL" id="KAL1565110.1"/>
    </source>
</evidence>
<evidence type="ECO:0000256" key="1">
    <source>
        <dbReference type="SAM" id="MobiDB-lite"/>
    </source>
</evidence>
<feature type="compositionally biased region" description="Polar residues" evidence="1">
    <location>
        <begin position="29"/>
        <end position="42"/>
    </location>
</feature>